<keyword evidence="6" id="KW-0812">Transmembrane</keyword>
<feature type="domain" description="Peptidase M10 metallopeptidase" evidence="7">
    <location>
        <begin position="241"/>
        <end position="302"/>
    </location>
</feature>
<evidence type="ECO:0000259" key="7">
    <source>
        <dbReference type="Pfam" id="PF00413"/>
    </source>
</evidence>
<keyword evidence="1" id="KW-0645">Protease</keyword>
<dbReference type="SUPFAM" id="SSF55486">
    <property type="entry name" value="Metalloproteases ('zincins'), catalytic domain"/>
    <property type="match status" value="1"/>
</dbReference>
<name>A0A1G2UNF2_9BACT</name>
<dbReference type="Gene3D" id="3.40.390.10">
    <property type="entry name" value="Collagenase (Catalytic Domain)"/>
    <property type="match status" value="1"/>
</dbReference>
<dbReference type="GO" id="GO:0004222">
    <property type="term" value="F:metalloendopeptidase activity"/>
    <property type="evidence" value="ECO:0007669"/>
    <property type="project" value="InterPro"/>
</dbReference>
<gene>
    <name evidence="8" type="ORF">A3H60_01070</name>
</gene>
<accession>A0A1G2UNF2</accession>
<dbReference type="PRINTS" id="PR00138">
    <property type="entry name" value="MATRIXIN"/>
</dbReference>
<dbReference type="GO" id="GO:0031012">
    <property type="term" value="C:extracellular matrix"/>
    <property type="evidence" value="ECO:0007669"/>
    <property type="project" value="InterPro"/>
</dbReference>
<organism evidence="8 9">
    <name type="scientific">Candidatus Zambryskibacteria bacterium RIFCSPLOWO2_02_FULL_44_12b</name>
    <dbReference type="NCBI Taxonomy" id="1802772"/>
    <lineage>
        <taxon>Bacteria</taxon>
        <taxon>Candidatus Zambryskiibacteriota</taxon>
    </lineage>
</organism>
<sequence length="306" mass="34774">MFSRVIINILIILILTAALVVWVYPKFMGSPAPCEEPITYALGSFDRRFNISQKTFLDALATAESIWEKPINKELFIHEQEKGELTVNLIYDERQEVTDTLSGLGSVVEEDEATYNSLRARYLALKVEYDTAKSVYNALVENFNDRNNAYQMMVESWNKGKRNSKEQFEQLEQERASLQAEAGKLRVLETQLNEVVREINTLVETLNRIARSLNLNVETYNTIGATRGESFTGGLYSQDEEGRSIDIYEFSSREKLVRVLAHELGHALGLEHVSDPKAIMYYLNEGEAGTLTETDLSALQTLCYTE</sequence>
<dbReference type="InterPro" id="IPR024079">
    <property type="entry name" value="MetalloPept_cat_dom_sf"/>
</dbReference>
<evidence type="ECO:0000256" key="6">
    <source>
        <dbReference type="SAM" id="Phobius"/>
    </source>
</evidence>
<evidence type="ECO:0000313" key="8">
    <source>
        <dbReference type="EMBL" id="OHB10931.1"/>
    </source>
</evidence>
<keyword evidence="2" id="KW-0479">Metal-binding</keyword>
<dbReference type="GO" id="GO:0008270">
    <property type="term" value="F:zinc ion binding"/>
    <property type="evidence" value="ECO:0007669"/>
    <property type="project" value="InterPro"/>
</dbReference>
<dbReference type="AlphaFoldDB" id="A0A1G2UNF2"/>
<keyword evidence="4" id="KW-0862">Zinc</keyword>
<evidence type="ECO:0000256" key="1">
    <source>
        <dbReference type="ARBA" id="ARBA00022670"/>
    </source>
</evidence>
<feature type="coiled-coil region" evidence="5">
    <location>
        <begin position="154"/>
        <end position="205"/>
    </location>
</feature>
<feature type="transmembrane region" description="Helical" evidence="6">
    <location>
        <begin position="5"/>
        <end position="24"/>
    </location>
</feature>
<evidence type="ECO:0000313" key="9">
    <source>
        <dbReference type="Proteomes" id="UP000177202"/>
    </source>
</evidence>
<protein>
    <recommendedName>
        <fullName evidence="7">Peptidase M10 metallopeptidase domain-containing protein</fullName>
    </recommendedName>
</protein>
<evidence type="ECO:0000256" key="5">
    <source>
        <dbReference type="SAM" id="Coils"/>
    </source>
</evidence>
<comment type="caution">
    <text evidence="8">The sequence shown here is derived from an EMBL/GenBank/DDBJ whole genome shotgun (WGS) entry which is preliminary data.</text>
</comment>
<reference evidence="8 9" key="1">
    <citation type="journal article" date="2016" name="Nat. Commun.">
        <title>Thousands of microbial genomes shed light on interconnected biogeochemical processes in an aquifer system.</title>
        <authorList>
            <person name="Anantharaman K."/>
            <person name="Brown C.T."/>
            <person name="Hug L.A."/>
            <person name="Sharon I."/>
            <person name="Castelle C.J."/>
            <person name="Probst A.J."/>
            <person name="Thomas B.C."/>
            <person name="Singh A."/>
            <person name="Wilkins M.J."/>
            <person name="Karaoz U."/>
            <person name="Brodie E.L."/>
            <person name="Williams K.H."/>
            <person name="Hubbard S.S."/>
            <person name="Banfield J.F."/>
        </authorList>
    </citation>
    <scope>NUCLEOTIDE SEQUENCE [LARGE SCALE GENOMIC DNA]</scope>
</reference>
<dbReference type="InterPro" id="IPR021190">
    <property type="entry name" value="Pept_M10A"/>
</dbReference>
<dbReference type="Pfam" id="PF00413">
    <property type="entry name" value="Peptidase_M10"/>
    <property type="match status" value="1"/>
</dbReference>
<keyword evidence="3" id="KW-0378">Hydrolase</keyword>
<dbReference type="InterPro" id="IPR001818">
    <property type="entry name" value="Pept_M10_metallopeptidase"/>
</dbReference>
<keyword evidence="5" id="KW-0175">Coiled coil</keyword>
<evidence type="ECO:0000256" key="4">
    <source>
        <dbReference type="ARBA" id="ARBA00022833"/>
    </source>
</evidence>
<keyword evidence="6" id="KW-1133">Transmembrane helix</keyword>
<proteinExistence type="predicted"/>
<dbReference type="GO" id="GO:0006508">
    <property type="term" value="P:proteolysis"/>
    <property type="evidence" value="ECO:0007669"/>
    <property type="project" value="UniProtKB-KW"/>
</dbReference>
<keyword evidence="6" id="KW-0472">Membrane</keyword>
<dbReference type="EMBL" id="MHWP01000003">
    <property type="protein sequence ID" value="OHB10931.1"/>
    <property type="molecule type" value="Genomic_DNA"/>
</dbReference>
<evidence type="ECO:0000256" key="2">
    <source>
        <dbReference type="ARBA" id="ARBA00022723"/>
    </source>
</evidence>
<dbReference type="Proteomes" id="UP000177202">
    <property type="component" value="Unassembled WGS sequence"/>
</dbReference>
<evidence type="ECO:0000256" key="3">
    <source>
        <dbReference type="ARBA" id="ARBA00022801"/>
    </source>
</evidence>
<dbReference type="STRING" id="1802772.A3H60_01070"/>